<dbReference type="AlphaFoldDB" id="A0A0D3JWR4"/>
<organism evidence="2 3">
    <name type="scientific">Emiliania huxleyi (strain CCMP1516)</name>
    <dbReference type="NCBI Taxonomy" id="280463"/>
    <lineage>
        <taxon>Eukaryota</taxon>
        <taxon>Haptista</taxon>
        <taxon>Haptophyta</taxon>
        <taxon>Prymnesiophyceae</taxon>
        <taxon>Isochrysidales</taxon>
        <taxon>Noelaerhabdaceae</taxon>
        <taxon>Emiliania</taxon>
    </lineage>
</organism>
<accession>A0A0D3JWR4</accession>
<dbReference type="GeneID" id="17273494"/>
<dbReference type="EnsemblProtists" id="EOD27949">
    <property type="protein sequence ID" value="EOD27949"/>
    <property type="gene ID" value="EMIHUDRAFT_235415"/>
</dbReference>
<evidence type="ECO:0000313" key="3">
    <source>
        <dbReference type="Proteomes" id="UP000013827"/>
    </source>
</evidence>
<reference evidence="3" key="1">
    <citation type="journal article" date="2013" name="Nature">
        <title>Pan genome of the phytoplankton Emiliania underpins its global distribution.</title>
        <authorList>
            <person name="Read B.A."/>
            <person name="Kegel J."/>
            <person name="Klute M.J."/>
            <person name="Kuo A."/>
            <person name="Lefebvre S.C."/>
            <person name="Maumus F."/>
            <person name="Mayer C."/>
            <person name="Miller J."/>
            <person name="Monier A."/>
            <person name="Salamov A."/>
            <person name="Young J."/>
            <person name="Aguilar M."/>
            <person name="Claverie J.M."/>
            <person name="Frickenhaus S."/>
            <person name="Gonzalez K."/>
            <person name="Herman E.K."/>
            <person name="Lin Y.C."/>
            <person name="Napier J."/>
            <person name="Ogata H."/>
            <person name="Sarno A.F."/>
            <person name="Shmutz J."/>
            <person name="Schroeder D."/>
            <person name="de Vargas C."/>
            <person name="Verret F."/>
            <person name="von Dassow P."/>
            <person name="Valentin K."/>
            <person name="Van de Peer Y."/>
            <person name="Wheeler G."/>
            <person name="Dacks J.B."/>
            <person name="Delwiche C.F."/>
            <person name="Dyhrman S.T."/>
            <person name="Glockner G."/>
            <person name="John U."/>
            <person name="Richards T."/>
            <person name="Worden A.Z."/>
            <person name="Zhang X."/>
            <person name="Grigoriev I.V."/>
            <person name="Allen A.E."/>
            <person name="Bidle K."/>
            <person name="Borodovsky M."/>
            <person name="Bowler C."/>
            <person name="Brownlee C."/>
            <person name="Cock J.M."/>
            <person name="Elias M."/>
            <person name="Gladyshev V.N."/>
            <person name="Groth M."/>
            <person name="Guda C."/>
            <person name="Hadaegh A."/>
            <person name="Iglesias-Rodriguez M.D."/>
            <person name="Jenkins J."/>
            <person name="Jones B.M."/>
            <person name="Lawson T."/>
            <person name="Leese F."/>
            <person name="Lindquist E."/>
            <person name="Lobanov A."/>
            <person name="Lomsadze A."/>
            <person name="Malik S.B."/>
            <person name="Marsh M.E."/>
            <person name="Mackinder L."/>
            <person name="Mock T."/>
            <person name="Mueller-Roeber B."/>
            <person name="Pagarete A."/>
            <person name="Parker M."/>
            <person name="Probert I."/>
            <person name="Quesneville H."/>
            <person name="Raines C."/>
            <person name="Rensing S.A."/>
            <person name="Riano-Pachon D.M."/>
            <person name="Richier S."/>
            <person name="Rokitta S."/>
            <person name="Shiraiwa Y."/>
            <person name="Soanes D.M."/>
            <person name="van der Giezen M."/>
            <person name="Wahlund T.M."/>
            <person name="Williams B."/>
            <person name="Wilson W."/>
            <person name="Wolfe G."/>
            <person name="Wurch L.L."/>
        </authorList>
    </citation>
    <scope>NUCLEOTIDE SEQUENCE</scope>
</reference>
<reference evidence="2" key="2">
    <citation type="submission" date="2024-10" db="UniProtKB">
        <authorList>
            <consortium name="EnsemblProtists"/>
        </authorList>
    </citation>
    <scope>IDENTIFICATION</scope>
</reference>
<keyword evidence="3" id="KW-1185">Reference proteome</keyword>
<dbReference type="HOGENOM" id="CLU_2404181_0_0_1"/>
<feature type="compositionally biased region" description="Basic and acidic residues" evidence="1">
    <location>
        <begin position="73"/>
        <end position="93"/>
    </location>
</feature>
<feature type="region of interest" description="Disordered" evidence="1">
    <location>
        <begin position="69"/>
        <end position="93"/>
    </location>
</feature>
<dbReference type="RefSeq" id="XP_005780378.1">
    <property type="nucleotide sequence ID" value="XM_005780321.1"/>
</dbReference>
<name>A0A0D3JWR4_EMIH1</name>
<sequence>MVCCPAQQPSGDDPGAKNPATTALWMGRDLLPPTSFLFEQIDTLTIASILEKNPEWKAAIEEDISNNIWDPSHIPDKIKDSIGPPADKEAIAA</sequence>
<dbReference type="PaxDb" id="2903-EOD27949"/>
<dbReference type="Proteomes" id="UP000013827">
    <property type="component" value="Unassembled WGS sequence"/>
</dbReference>
<dbReference type="KEGG" id="ehx:EMIHUDRAFT_235415"/>
<evidence type="ECO:0000256" key="1">
    <source>
        <dbReference type="SAM" id="MobiDB-lite"/>
    </source>
</evidence>
<protein>
    <submittedName>
        <fullName evidence="2">Uncharacterized protein</fullName>
    </submittedName>
</protein>
<evidence type="ECO:0000313" key="2">
    <source>
        <dbReference type="EnsemblProtists" id="EOD27949"/>
    </source>
</evidence>
<proteinExistence type="predicted"/>